<dbReference type="KEGG" id="fvr:FVEG_03377"/>
<gene>
    <name evidence="1" type="ORF">FVEG_03377</name>
</gene>
<dbReference type="EMBL" id="CM000582">
    <property type="protein sequence ID" value="EWG41231.1"/>
    <property type="molecule type" value="Genomic_DNA"/>
</dbReference>
<evidence type="ECO:0000313" key="1">
    <source>
        <dbReference type="EMBL" id="EWG41231.1"/>
    </source>
</evidence>
<dbReference type="Proteomes" id="UP000009096">
    <property type="component" value="Chromosome 5"/>
</dbReference>
<dbReference type="RefSeq" id="XP_018747422.1">
    <property type="nucleotide sequence ID" value="XM_018890991.1"/>
</dbReference>
<protein>
    <submittedName>
        <fullName evidence="1">Uncharacterized protein</fullName>
    </submittedName>
</protein>
<dbReference type="EMBL" id="DS022244">
    <property type="protein sequence ID" value="EWG41231.1"/>
    <property type="molecule type" value="Genomic_DNA"/>
</dbReference>
<evidence type="ECO:0000313" key="2">
    <source>
        <dbReference type="Proteomes" id="UP000009096"/>
    </source>
</evidence>
<dbReference type="GeneID" id="30061523"/>
<dbReference type="AlphaFoldDB" id="W7LRP8"/>
<dbReference type="HOGENOM" id="CLU_933948_0_0_1"/>
<proteinExistence type="predicted"/>
<keyword evidence="2" id="KW-1185">Reference proteome</keyword>
<dbReference type="VEuPathDB" id="FungiDB:FVEG_03377"/>
<accession>W7LRP8</accession>
<dbReference type="OMA" id="WKRSDYR"/>
<sequence>MALNNDLNTKAGLDTVTQEEHDDIASTFAALADILAASDSAGVMADAADFKPDNLIDNVFYINLSPNAESLDDSWRQRLKIVTENVDMNTDFFNDRAFKVLNAKVAEGRISPKDEITKANFFAKVIERLTATAPWIGTYGVNLQDKNFTTKKEDFHKALISHFTQGLNLPNNVVDKFEGFLANVQNTIKNSSTSPSDSISIYIYAVIYVKDEILQQWRTHLRTISFKPSQNLGTYIKDKNNSNTGSQVNVDFQYVQLDGTFNNDLFEKSGKPALMEMRPVATTIKPLGITFDSD</sequence>
<reference evidence="1 2" key="1">
    <citation type="journal article" date="2010" name="Nature">
        <title>Comparative genomics reveals mobile pathogenicity chromosomes in Fusarium.</title>
        <authorList>
            <person name="Ma L.J."/>
            <person name="van der Does H.C."/>
            <person name="Borkovich K.A."/>
            <person name="Coleman J.J."/>
            <person name="Daboussi M.J."/>
            <person name="Di Pietro A."/>
            <person name="Dufresne M."/>
            <person name="Freitag M."/>
            <person name="Grabherr M."/>
            <person name="Henrissat B."/>
            <person name="Houterman P.M."/>
            <person name="Kang S."/>
            <person name="Shim W.B."/>
            <person name="Woloshuk C."/>
            <person name="Xie X."/>
            <person name="Xu J.R."/>
            <person name="Antoniw J."/>
            <person name="Baker S.E."/>
            <person name="Bluhm B.H."/>
            <person name="Breakspear A."/>
            <person name="Brown D.W."/>
            <person name="Butchko R.A."/>
            <person name="Chapman S."/>
            <person name="Coulson R."/>
            <person name="Coutinho P.M."/>
            <person name="Danchin E.G."/>
            <person name="Diener A."/>
            <person name="Gale L.R."/>
            <person name="Gardiner D.M."/>
            <person name="Goff S."/>
            <person name="Hammond-Kosack K.E."/>
            <person name="Hilburn K."/>
            <person name="Hua-Van A."/>
            <person name="Jonkers W."/>
            <person name="Kazan K."/>
            <person name="Kodira C.D."/>
            <person name="Koehrsen M."/>
            <person name="Kumar L."/>
            <person name="Lee Y.H."/>
            <person name="Li L."/>
            <person name="Manners J.M."/>
            <person name="Miranda-Saavedra D."/>
            <person name="Mukherjee M."/>
            <person name="Park G."/>
            <person name="Park J."/>
            <person name="Park S.Y."/>
            <person name="Proctor R.H."/>
            <person name="Regev A."/>
            <person name="Ruiz-Roldan M.C."/>
            <person name="Sain D."/>
            <person name="Sakthikumar S."/>
            <person name="Sykes S."/>
            <person name="Schwartz D.C."/>
            <person name="Turgeon B.G."/>
            <person name="Wapinski I."/>
            <person name="Yoder O."/>
            <person name="Young S."/>
            <person name="Zeng Q."/>
            <person name="Zhou S."/>
            <person name="Galagan J."/>
            <person name="Cuomo C.A."/>
            <person name="Kistler H.C."/>
            <person name="Rep M."/>
        </authorList>
    </citation>
    <scope>NUCLEOTIDE SEQUENCE [LARGE SCALE GENOMIC DNA]</scope>
    <source>
        <strain evidence="2">M3125 / FGSC 7600</strain>
    </source>
</reference>
<organism evidence="1 2">
    <name type="scientific">Gibberella moniliformis (strain M3125 / FGSC 7600)</name>
    <name type="common">Maize ear and stalk rot fungus</name>
    <name type="synonym">Fusarium verticillioides</name>
    <dbReference type="NCBI Taxonomy" id="334819"/>
    <lineage>
        <taxon>Eukaryota</taxon>
        <taxon>Fungi</taxon>
        <taxon>Dikarya</taxon>
        <taxon>Ascomycota</taxon>
        <taxon>Pezizomycotina</taxon>
        <taxon>Sordariomycetes</taxon>
        <taxon>Hypocreomycetidae</taxon>
        <taxon>Hypocreales</taxon>
        <taxon>Nectriaceae</taxon>
        <taxon>Fusarium</taxon>
        <taxon>Fusarium fujikuroi species complex</taxon>
    </lineage>
</organism>
<dbReference type="eggNOG" id="ENOG502T5JD">
    <property type="taxonomic scope" value="Eukaryota"/>
</dbReference>
<name>W7LRP8_GIBM7</name>
<dbReference type="OrthoDB" id="5094188at2759"/>